<keyword evidence="3" id="KW-1185">Reference proteome</keyword>
<feature type="signal peptide" evidence="1">
    <location>
        <begin position="1"/>
        <end position="22"/>
    </location>
</feature>
<reference evidence="2" key="1">
    <citation type="journal article" date="2020" name="Ecol. Evol.">
        <title>Genome structure and content of the rice root-knot nematode (Meloidogyne graminicola).</title>
        <authorList>
            <person name="Phan N.T."/>
            <person name="Danchin E.G.J."/>
            <person name="Klopp C."/>
            <person name="Perfus-Barbeoch L."/>
            <person name="Kozlowski D.K."/>
            <person name="Koutsovoulos G.D."/>
            <person name="Lopez-Roques C."/>
            <person name="Bouchez O."/>
            <person name="Zahm M."/>
            <person name="Besnard G."/>
            <person name="Bellafiore S."/>
        </authorList>
    </citation>
    <scope>NUCLEOTIDE SEQUENCE</scope>
    <source>
        <strain evidence="2">VN-18</strain>
    </source>
</reference>
<evidence type="ECO:0000313" key="3">
    <source>
        <dbReference type="Proteomes" id="UP000605970"/>
    </source>
</evidence>
<sequence>MLIFIYLNILLFICSLINKSKSENKIEGDTFKIQNELENIQNNNRTKRVGWGGRGDMGGDGAGGCSAPVCGAGCYNNGYDCYCLCKPKVRKRPRKPYVPIRRYYGHRNHRWSIRWWWRKRWW</sequence>
<organism evidence="2 3">
    <name type="scientific">Meloidogyne graminicola</name>
    <dbReference type="NCBI Taxonomy" id="189291"/>
    <lineage>
        <taxon>Eukaryota</taxon>
        <taxon>Metazoa</taxon>
        <taxon>Ecdysozoa</taxon>
        <taxon>Nematoda</taxon>
        <taxon>Chromadorea</taxon>
        <taxon>Rhabditida</taxon>
        <taxon>Tylenchina</taxon>
        <taxon>Tylenchomorpha</taxon>
        <taxon>Tylenchoidea</taxon>
        <taxon>Meloidogynidae</taxon>
        <taxon>Meloidogyninae</taxon>
        <taxon>Meloidogyne</taxon>
    </lineage>
</organism>
<name>A0A8S9ZP79_9BILA</name>
<accession>A0A8S9ZP79</accession>
<dbReference type="EMBL" id="JABEBT010000050">
    <property type="protein sequence ID" value="KAF7634886.1"/>
    <property type="molecule type" value="Genomic_DNA"/>
</dbReference>
<protein>
    <submittedName>
        <fullName evidence="2">Uncharacterized protein</fullName>
    </submittedName>
</protein>
<comment type="caution">
    <text evidence="2">The sequence shown here is derived from an EMBL/GenBank/DDBJ whole genome shotgun (WGS) entry which is preliminary data.</text>
</comment>
<dbReference type="Proteomes" id="UP000605970">
    <property type="component" value="Unassembled WGS sequence"/>
</dbReference>
<dbReference type="AlphaFoldDB" id="A0A8S9ZP79"/>
<keyword evidence="1" id="KW-0732">Signal</keyword>
<evidence type="ECO:0000313" key="2">
    <source>
        <dbReference type="EMBL" id="KAF7634886.1"/>
    </source>
</evidence>
<feature type="chain" id="PRO_5035843019" evidence="1">
    <location>
        <begin position="23"/>
        <end position="122"/>
    </location>
</feature>
<evidence type="ECO:0000256" key="1">
    <source>
        <dbReference type="SAM" id="SignalP"/>
    </source>
</evidence>
<proteinExistence type="predicted"/>
<gene>
    <name evidence="2" type="ORF">Mgra_00005778</name>
</gene>